<dbReference type="InterPro" id="IPR029041">
    <property type="entry name" value="FAD-linked_oxidoreductase-like"/>
</dbReference>
<dbReference type="GO" id="GO:0009086">
    <property type="term" value="P:methionine biosynthetic process"/>
    <property type="evidence" value="ECO:0007669"/>
    <property type="project" value="UniProtKB-KW"/>
</dbReference>
<dbReference type="InterPro" id="IPR003171">
    <property type="entry name" value="Mehydrof_redctse-like"/>
</dbReference>
<dbReference type="KEGG" id="mros:EHO51_14135"/>
<keyword evidence="9" id="KW-0486">Methionine biosynthesis</keyword>
<dbReference type="Pfam" id="PF02219">
    <property type="entry name" value="MTHFR"/>
    <property type="match status" value="1"/>
</dbReference>
<comment type="pathway">
    <text evidence="2 12">One-carbon metabolism; tetrahydrofolate interconversion.</text>
</comment>
<evidence type="ECO:0000256" key="7">
    <source>
        <dbReference type="ARBA" id="ARBA00023002"/>
    </source>
</evidence>
<protein>
    <recommendedName>
        <fullName evidence="12">Methylenetetrahydrofolate reductase</fullName>
        <ecNumber evidence="12">1.5.1.54</ecNumber>
    </recommendedName>
</protein>
<evidence type="ECO:0000256" key="11">
    <source>
        <dbReference type="ARBA" id="ARBA00048628"/>
    </source>
</evidence>
<keyword evidence="5 12" id="KW-0285">Flavoprotein</keyword>
<dbReference type="Gene3D" id="3.20.20.220">
    <property type="match status" value="1"/>
</dbReference>
<accession>A0A3G8M893</accession>
<evidence type="ECO:0000256" key="3">
    <source>
        <dbReference type="ARBA" id="ARBA00006743"/>
    </source>
</evidence>
<dbReference type="GO" id="GO:0005829">
    <property type="term" value="C:cytosol"/>
    <property type="evidence" value="ECO:0007669"/>
    <property type="project" value="InterPro"/>
</dbReference>
<dbReference type="GO" id="GO:0071949">
    <property type="term" value="F:FAD binding"/>
    <property type="evidence" value="ECO:0007669"/>
    <property type="project" value="TreeGrafter"/>
</dbReference>
<keyword evidence="8" id="KW-0520">NAD</keyword>
<evidence type="ECO:0000256" key="6">
    <source>
        <dbReference type="ARBA" id="ARBA00022827"/>
    </source>
</evidence>
<reference evidence="13 14" key="1">
    <citation type="submission" date="2018-11" db="EMBL/GenBank/DDBJ databases">
        <title>Genome squencing of methanotrophic bacteria isolated from alkaline groundwater in Korea.</title>
        <authorList>
            <person name="Nguyen L.N."/>
        </authorList>
    </citation>
    <scope>NUCLEOTIDE SEQUENCE [LARGE SCALE GENOMIC DNA]</scope>
    <source>
        <strain evidence="13 14">GW6</strain>
    </source>
</reference>
<evidence type="ECO:0000256" key="1">
    <source>
        <dbReference type="ARBA" id="ARBA00001974"/>
    </source>
</evidence>
<dbReference type="AlphaFoldDB" id="A0A3G8M893"/>
<evidence type="ECO:0000256" key="8">
    <source>
        <dbReference type="ARBA" id="ARBA00023027"/>
    </source>
</evidence>
<dbReference type="NCBIfam" id="TIGR00676">
    <property type="entry name" value="fadh2"/>
    <property type="match status" value="1"/>
</dbReference>
<dbReference type="PANTHER" id="PTHR45754:SF3">
    <property type="entry name" value="METHYLENETETRAHYDROFOLATE REDUCTASE (NADPH)"/>
    <property type="match status" value="1"/>
</dbReference>
<comment type="pathway">
    <text evidence="10">Amino-acid biosynthesis; L-methionine biosynthesis via de novo pathway.</text>
</comment>
<gene>
    <name evidence="13" type="primary">metF</name>
    <name evidence="13" type="ORF">EHO51_14135</name>
</gene>
<dbReference type="EC" id="1.5.1.54" evidence="12"/>
<evidence type="ECO:0000256" key="5">
    <source>
        <dbReference type="ARBA" id="ARBA00022630"/>
    </source>
</evidence>
<proteinExistence type="inferred from homology"/>
<dbReference type="RefSeq" id="WP_124739420.1">
    <property type="nucleotide sequence ID" value="NZ_CP034086.1"/>
</dbReference>
<dbReference type="SUPFAM" id="SSF51730">
    <property type="entry name" value="FAD-linked oxidoreductase"/>
    <property type="match status" value="1"/>
</dbReference>
<dbReference type="UniPathway" id="UPA00193"/>
<evidence type="ECO:0000256" key="9">
    <source>
        <dbReference type="ARBA" id="ARBA00023167"/>
    </source>
</evidence>
<dbReference type="EMBL" id="CP034086">
    <property type="protein sequence ID" value="AZG77774.1"/>
    <property type="molecule type" value="Genomic_DNA"/>
</dbReference>
<comment type="similarity">
    <text evidence="3 12">Belongs to the methylenetetrahydrofolate reductase family.</text>
</comment>
<dbReference type="CDD" id="cd00537">
    <property type="entry name" value="MTHFR"/>
    <property type="match status" value="1"/>
</dbReference>
<comment type="catalytic activity">
    <reaction evidence="11">
        <text>(6S)-5-methyl-5,6,7,8-tetrahydrofolate + NAD(+) = (6R)-5,10-methylene-5,6,7,8-tetrahydrofolate + NADH + H(+)</text>
        <dbReference type="Rhea" id="RHEA:19821"/>
        <dbReference type="ChEBI" id="CHEBI:15378"/>
        <dbReference type="ChEBI" id="CHEBI:15636"/>
        <dbReference type="ChEBI" id="CHEBI:18608"/>
        <dbReference type="ChEBI" id="CHEBI:57540"/>
        <dbReference type="ChEBI" id="CHEBI:57945"/>
        <dbReference type="EC" id="1.5.1.54"/>
    </reaction>
    <physiologicalReaction direction="right-to-left" evidence="11">
        <dbReference type="Rhea" id="RHEA:19823"/>
    </physiologicalReaction>
</comment>
<name>A0A3G8M893_9HYPH</name>
<keyword evidence="7 12" id="KW-0560">Oxidoreductase</keyword>
<evidence type="ECO:0000313" key="14">
    <source>
        <dbReference type="Proteomes" id="UP000273982"/>
    </source>
</evidence>
<evidence type="ECO:0000256" key="2">
    <source>
        <dbReference type="ARBA" id="ARBA00004777"/>
    </source>
</evidence>
<evidence type="ECO:0000256" key="10">
    <source>
        <dbReference type="ARBA" id="ARBA00034478"/>
    </source>
</evidence>
<evidence type="ECO:0000313" key="13">
    <source>
        <dbReference type="EMBL" id="AZG77774.1"/>
    </source>
</evidence>
<keyword evidence="4" id="KW-0028">Amino-acid biosynthesis</keyword>
<evidence type="ECO:0000256" key="12">
    <source>
        <dbReference type="RuleBase" id="RU003862"/>
    </source>
</evidence>
<dbReference type="Proteomes" id="UP000273982">
    <property type="component" value="Chromosome"/>
</dbReference>
<dbReference type="InterPro" id="IPR004620">
    <property type="entry name" value="MTHF_reductase_bac"/>
</dbReference>
<dbReference type="PANTHER" id="PTHR45754">
    <property type="entry name" value="METHYLENETETRAHYDROFOLATE REDUCTASE"/>
    <property type="match status" value="1"/>
</dbReference>
<dbReference type="GO" id="GO:0106312">
    <property type="term" value="F:methylenetetrahydrofolate reductase (NADH) activity"/>
    <property type="evidence" value="ECO:0007669"/>
    <property type="project" value="UniProtKB-EC"/>
</dbReference>
<comment type="cofactor">
    <cofactor evidence="1 12">
        <name>FAD</name>
        <dbReference type="ChEBI" id="CHEBI:57692"/>
    </cofactor>
</comment>
<dbReference type="GO" id="GO:0035999">
    <property type="term" value="P:tetrahydrofolate interconversion"/>
    <property type="evidence" value="ECO:0007669"/>
    <property type="project" value="UniProtKB-UniPathway"/>
</dbReference>
<sequence length="299" mass="33147">MFNALHPTASPNQFAISYEFFPPKTPEMETQLWQTINRLAALRPHFVSVTYGAGGTTRERTHSIVARIVRETEMKPAAHLTCVSAAREDIDAILRDYWDAGVRHIVALRGDPPTGVGSRFEAHPKGYAHSTDLVRGIRRIGDFEISVSTYPEGHPESASIEQDLDALQAKVDAGATRAITQFFFDNDVYFKFLDKARGRGITIPIVPGIMPIRNFKQVAGFAQKAGASVPRWLAERFDGLDEDPETRALIAATTAVEQVMSLARAGVNEFHFYTNNRADLVFAICHLLGVRPLREKALA</sequence>
<organism evidence="13 14">
    <name type="scientific">Methylocystis rosea</name>
    <dbReference type="NCBI Taxonomy" id="173366"/>
    <lineage>
        <taxon>Bacteria</taxon>
        <taxon>Pseudomonadati</taxon>
        <taxon>Pseudomonadota</taxon>
        <taxon>Alphaproteobacteria</taxon>
        <taxon>Hyphomicrobiales</taxon>
        <taxon>Methylocystaceae</taxon>
        <taxon>Methylocystis</taxon>
    </lineage>
</organism>
<evidence type="ECO:0000256" key="4">
    <source>
        <dbReference type="ARBA" id="ARBA00022605"/>
    </source>
</evidence>
<keyword evidence="6 12" id="KW-0274">FAD</keyword>